<sequence>MDQDNQDGSWQVNQDWDREAVYKQPESPVQSNMALASLVMGILGIITSCCCYGGMIFGSLGILFALLSRTEDRFEGYAKAGLITSTIAIVLVVLVIIVFVGTAAMSGLGLGGVFS</sequence>
<comment type="caution">
    <text evidence="2">The sequence shown here is derived from an EMBL/GenBank/DDBJ whole genome shotgun (WGS) entry which is preliminary data.</text>
</comment>
<dbReference type="AlphaFoldDB" id="A0A2M8Z2N7"/>
<feature type="transmembrane region" description="Helical" evidence="1">
    <location>
        <begin position="35"/>
        <end position="68"/>
    </location>
</feature>
<name>A0A2M8Z2N7_9FIRM</name>
<evidence type="ECO:0000313" key="3">
    <source>
        <dbReference type="Proteomes" id="UP000231092"/>
    </source>
</evidence>
<evidence type="ECO:0008006" key="4">
    <source>
        <dbReference type="Google" id="ProtNLM"/>
    </source>
</evidence>
<proteinExistence type="predicted"/>
<accession>A0A2M8Z2N7</accession>
<evidence type="ECO:0000256" key="1">
    <source>
        <dbReference type="SAM" id="Phobius"/>
    </source>
</evidence>
<protein>
    <recommendedName>
        <fullName evidence="4">DUF4190 domain-containing protein</fullName>
    </recommendedName>
</protein>
<keyword evidence="1" id="KW-0812">Transmembrane</keyword>
<dbReference type="Proteomes" id="UP000231092">
    <property type="component" value="Unassembled WGS sequence"/>
</dbReference>
<gene>
    <name evidence="2" type="ORF">H171_1150</name>
</gene>
<dbReference type="RefSeq" id="WP_242976874.1">
    <property type="nucleotide sequence ID" value="NZ_PGET01000001.1"/>
</dbReference>
<keyword evidence="1" id="KW-1133">Transmembrane helix</keyword>
<evidence type="ECO:0000313" key="2">
    <source>
        <dbReference type="EMBL" id="PJJ27680.1"/>
    </source>
</evidence>
<reference evidence="2 3" key="1">
    <citation type="submission" date="2017-11" db="EMBL/GenBank/DDBJ databases">
        <title>Understudied soil microbes with underappreciated capabilities: Untangling the Clostridium saccharolyticum group.</title>
        <authorList>
            <person name="Leschine S."/>
        </authorList>
    </citation>
    <scope>NUCLEOTIDE SEQUENCE [LARGE SCALE GENOMIC DNA]</scope>
    <source>
        <strain evidence="2 3">18A</strain>
    </source>
</reference>
<keyword evidence="1" id="KW-0472">Membrane</keyword>
<organism evidence="2 3">
    <name type="scientific">[Clostridium] celerecrescens 18A</name>
    <dbReference type="NCBI Taxonomy" id="1286362"/>
    <lineage>
        <taxon>Bacteria</taxon>
        <taxon>Bacillati</taxon>
        <taxon>Bacillota</taxon>
        <taxon>Clostridia</taxon>
        <taxon>Lachnospirales</taxon>
        <taxon>Lachnospiraceae</taxon>
        <taxon>Lacrimispora</taxon>
    </lineage>
</organism>
<dbReference type="EMBL" id="PGET01000001">
    <property type="protein sequence ID" value="PJJ27680.1"/>
    <property type="molecule type" value="Genomic_DNA"/>
</dbReference>
<feature type="transmembrane region" description="Helical" evidence="1">
    <location>
        <begin position="80"/>
        <end position="105"/>
    </location>
</feature>